<evidence type="ECO:0000256" key="11">
    <source>
        <dbReference type="PROSITE-ProRule" id="PRU10141"/>
    </source>
</evidence>
<dbReference type="SUPFAM" id="SSF56112">
    <property type="entry name" value="Protein kinase-like (PK-like)"/>
    <property type="match status" value="1"/>
</dbReference>
<keyword evidence="16" id="KW-1185">Reference proteome</keyword>
<evidence type="ECO:0000313" key="15">
    <source>
        <dbReference type="EMBL" id="KAF6026240.1"/>
    </source>
</evidence>
<dbReference type="Proteomes" id="UP000593567">
    <property type="component" value="Unassembled WGS sequence"/>
</dbReference>
<dbReference type="InterPro" id="IPR027417">
    <property type="entry name" value="P-loop_NTPase"/>
</dbReference>
<dbReference type="InterPro" id="IPR008271">
    <property type="entry name" value="Ser/Thr_kinase_AS"/>
</dbReference>
<sequence>MGSPLFFPYSLNSLNLSHNKIDRMVRDYDEMDELTKLAVKSCYSCTEPTRKHHKRTGSSASNIDATPSQNRASIGSMTSLSSLANTQLCSHKALKFDCLTILNLSYNRLTELKFAVYNASDIADVADNISEKSRSTLTSESVGLILPRLAHLDLSHNNIVFVPSIISEQADLSQLNLRFNLVRDLPPEMGLLKNLWNMELNGCPLEGSLAEMVQNKSKTSDILGFLKSVLNQAKPYASMKLMIVGQANIGKTTLLAELRKEGRSSNPFKHFNQRVHNTPVAGESRNGDTVSTVGVDIGDLTLDRSDKKGKGKVVFKTWDFGGQEEYYATHQYFLSKRSLYLVLFKLSDGEIGLRNIKQWLVNIQTRSPGAPVIIVGSHFDLFKKNHRSHEQKLKEIEEFIETKYMINEAAMSGLPNVRGFVVVSSRTKHNIGQLCNRIYDEAWALRAPGSSTTALLNQKIPAIYIQLEQVVSKLAKERVADKSNPVLNAQEYRALVKEQIAFRDDELNQATQFLHDNGILLHYHDVALNDLYFLDPQWLCDMLAHVISIKEINRYVKHGIMERKHLHQLFGRSSIYHSDNLQTYIISLLNKFELALVWDHDNLMLPSLLPSEQDIQSIEPVKLPMYDPQQCDDIPLIQSTAIRRRATINSLRKSRYRKHDQQLAASTAAVSAEDYLVEEGKSTFYLDVESSFTKSMMNSVQIPSLENSYQTEELETSIKPTPDVDMSSRPHDSIRRIYFLSYIPSGFWPRLISRIYRDQTISILSEFLFDVPKDYAKVFQSRSSRSWQCWKTGLSLQYLTSDLLKVKEVHRELSTDFVPYYQSELLIASGRKGFSQLDVSTVNILEVEVLENIVEILDSDGAAVSTYYTNIDIKAKLLAKVVEHIETLLEDWYPDLGEKFQHTARGKYLVQRLVVCPACLERWSSDMRRAGSAGPNDLAILSSSSALSPRKSLAGKSKFSSLTMFSVERLLKQFYDSNTDIRCRAKHTLDMAKYAPDLIFADIYRTMQSEDVILGKALGKGAFGVVFVGTLKEKTSAIKTGLAVKSMQPHDPGEDASDSLKRHYEQAARKWNAELSRNIFTAYCNARQEINILSAIQHPHIVSLVGVLLSPLSLLLDRAPCGSLQDTIEEYSRDGLKIPFSAIQQVVVQIAQALDYLHNNGESQLIYRDLKAENVLVWSMTSPHINQPSGNVDVRLADFGVSRAVSDNTAKGIRGTPGYIAPEILEFQGTEQYTNKVDCYSFGSFLYELITLKRPFHNADGNNISGYVLAGKHPSISFKELLFPTAMLDLMIKCWSYDPKERPSAEEIALIASNQQFCHLQEAVKCDMAIDHVTSSCLVNKSVPIDMSASVIDVSIDSSLRDGAGYDVYVCGGSIAQSCWTGRVEKLEYGSNGQFISTQNCELPPECTLIICCAAVGSECWLADRSGYIHILKPHQDVRTLFVRCPLKDGPIKQLLYAERAGRVFCLLQNGWLIEYDSSGYEEVNARQCNADNANCMVLVDYSLWVGGRNSMIYILPIRELTSYSVSEWMSSNLSHTHSLSHYQPVEQFVDTAALVTDKEHLHVWSSVYPGSIVFKWDVRTKSRADDYDLSHVVKQYQSCDSVSTTPISSLTYHCNKLLVTTTSGYLIILEAFSMRSVLCIPPHPTAPYKTIHSVLAIPGLDKYLTVGIGYKNLLGADSDHVTADPRKNGKPPVHVIGWYIDPNQSL</sequence>
<dbReference type="Gene3D" id="3.30.70.1390">
    <property type="entry name" value="ROC domain from the Parkinson's disease-associated leucine-rich repeat kinase 2"/>
    <property type="match status" value="1"/>
</dbReference>
<evidence type="ECO:0000256" key="7">
    <source>
        <dbReference type="ARBA" id="ARBA00022777"/>
    </source>
</evidence>
<dbReference type="Gene3D" id="1.10.510.10">
    <property type="entry name" value="Transferase(Phosphotransferase) domain 1"/>
    <property type="match status" value="1"/>
</dbReference>
<dbReference type="InterPro" id="IPR051681">
    <property type="entry name" value="Ser/Thr_Kinases-Pseudokinases"/>
</dbReference>
<evidence type="ECO:0000256" key="3">
    <source>
        <dbReference type="ARBA" id="ARBA00022614"/>
    </source>
</evidence>
<evidence type="ECO:0000256" key="12">
    <source>
        <dbReference type="SAM" id="MobiDB-lite"/>
    </source>
</evidence>
<dbReference type="SUPFAM" id="SSF52540">
    <property type="entry name" value="P-loop containing nucleoside triphosphate hydrolases"/>
    <property type="match status" value="1"/>
</dbReference>
<dbReference type="InterPro" id="IPR017441">
    <property type="entry name" value="Protein_kinase_ATP_BS"/>
</dbReference>
<dbReference type="GO" id="GO:0009966">
    <property type="term" value="P:regulation of signal transduction"/>
    <property type="evidence" value="ECO:0007669"/>
    <property type="project" value="UniProtKB-ARBA"/>
</dbReference>
<keyword evidence="7" id="KW-0418">Kinase</keyword>
<evidence type="ECO:0000256" key="1">
    <source>
        <dbReference type="ARBA" id="ARBA00012513"/>
    </source>
</evidence>
<dbReference type="PROSITE" id="PS00108">
    <property type="entry name" value="PROTEIN_KINASE_ST"/>
    <property type="match status" value="1"/>
</dbReference>
<dbReference type="SMART" id="SM00220">
    <property type="entry name" value="S_TKc"/>
    <property type="match status" value="1"/>
</dbReference>
<keyword evidence="6 11" id="KW-0547">Nucleotide-binding</keyword>
<dbReference type="Gene3D" id="3.40.50.300">
    <property type="entry name" value="P-loop containing nucleotide triphosphate hydrolases"/>
    <property type="match status" value="1"/>
</dbReference>
<dbReference type="PANTHER" id="PTHR44329:SF288">
    <property type="entry name" value="MITOGEN-ACTIVATED PROTEIN KINASE KINASE KINASE 20"/>
    <property type="match status" value="1"/>
</dbReference>
<dbReference type="InterPro" id="IPR000719">
    <property type="entry name" value="Prot_kinase_dom"/>
</dbReference>
<comment type="catalytic activity">
    <reaction evidence="9">
        <text>L-threonyl-[protein] + ATP = O-phospho-L-threonyl-[protein] + ADP + H(+)</text>
        <dbReference type="Rhea" id="RHEA:46608"/>
        <dbReference type="Rhea" id="RHEA-COMP:11060"/>
        <dbReference type="Rhea" id="RHEA-COMP:11605"/>
        <dbReference type="ChEBI" id="CHEBI:15378"/>
        <dbReference type="ChEBI" id="CHEBI:30013"/>
        <dbReference type="ChEBI" id="CHEBI:30616"/>
        <dbReference type="ChEBI" id="CHEBI:61977"/>
        <dbReference type="ChEBI" id="CHEBI:456216"/>
        <dbReference type="EC" id="2.7.11.1"/>
    </reaction>
</comment>
<dbReference type="GO" id="GO:0005524">
    <property type="term" value="F:ATP binding"/>
    <property type="evidence" value="ECO:0007669"/>
    <property type="project" value="UniProtKB-UniRule"/>
</dbReference>
<dbReference type="InterPro" id="IPR032171">
    <property type="entry name" value="COR-A"/>
</dbReference>
<feature type="compositionally biased region" description="Polar residues" evidence="12">
    <location>
        <begin position="57"/>
        <end position="69"/>
    </location>
</feature>
<name>A0A7J7JIZ2_BUGNE</name>
<evidence type="ECO:0000256" key="5">
    <source>
        <dbReference type="ARBA" id="ARBA00022737"/>
    </source>
</evidence>
<dbReference type="PROSITE" id="PS51419">
    <property type="entry name" value="RAB"/>
    <property type="match status" value="1"/>
</dbReference>
<dbReference type="InterPro" id="IPR011009">
    <property type="entry name" value="Kinase-like_dom_sf"/>
</dbReference>
<keyword evidence="5" id="KW-0677">Repeat</keyword>
<dbReference type="InterPro" id="IPR036388">
    <property type="entry name" value="WH-like_DNA-bd_sf"/>
</dbReference>
<dbReference type="Gene3D" id="1.10.10.10">
    <property type="entry name" value="Winged helix-like DNA-binding domain superfamily/Winged helix DNA-binding domain"/>
    <property type="match status" value="1"/>
</dbReference>
<protein>
    <recommendedName>
        <fullName evidence="1">non-specific serine/threonine protein kinase</fullName>
        <ecNumber evidence="1">2.7.11.1</ecNumber>
    </recommendedName>
</protein>
<evidence type="ECO:0000313" key="16">
    <source>
        <dbReference type="Proteomes" id="UP000593567"/>
    </source>
</evidence>
<keyword evidence="2" id="KW-0723">Serine/threonine-protein kinase</keyword>
<feature type="binding site" evidence="11">
    <location>
        <position position="1045"/>
    </location>
    <ligand>
        <name>ATP</name>
        <dbReference type="ChEBI" id="CHEBI:30616"/>
    </ligand>
</feature>
<dbReference type="Pfam" id="PF16095">
    <property type="entry name" value="COR-A"/>
    <property type="match status" value="1"/>
</dbReference>
<dbReference type="PANTHER" id="PTHR44329">
    <property type="entry name" value="SERINE/THREONINE-PROTEIN KINASE TNNI3K-RELATED"/>
    <property type="match status" value="1"/>
</dbReference>
<dbReference type="GO" id="GO:0005737">
    <property type="term" value="C:cytoplasm"/>
    <property type="evidence" value="ECO:0007669"/>
    <property type="project" value="UniProtKB-ARBA"/>
</dbReference>
<dbReference type="EMBL" id="VXIV02002316">
    <property type="protein sequence ID" value="KAF6026240.1"/>
    <property type="molecule type" value="Genomic_DNA"/>
</dbReference>
<proteinExistence type="predicted"/>
<dbReference type="SMART" id="SM00369">
    <property type="entry name" value="LRR_TYP"/>
    <property type="match status" value="3"/>
</dbReference>
<evidence type="ECO:0000259" key="14">
    <source>
        <dbReference type="PROSITE" id="PS51424"/>
    </source>
</evidence>
<dbReference type="SUPFAM" id="SSF52058">
    <property type="entry name" value="L domain-like"/>
    <property type="match status" value="1"/>
</dbReference>
<evidence type="ECO:0000256" key="10">
    <source>
        <dbReference type="ARBA" id="ARBA00048679"/>
    </source>
</evidence>
<dbReference type="InterPro" id="IPR001611">
    <property type="entry name" value="Leu-rich_rpt"/>
</dbReference>
<feature type="region of interest" description="Disordered" evidence="12">
    <location>
        <begin position="48"/>
        <end position="69"/>
    </location>
</feature>
<dbReference type="PRINTS" id="PR00449">
    <property type="entry name" value="RASTRNSFRMNG"/>
</dbReference>
<evidence type="ECO:0000256" key="4">
    <source>
        <dbReference type="ARBA" id="ARBA00022679"/>
    </source>
</evidence>
<dbReference type="GO" id="GO:0004674">
    <property type="term" value="F:protein serine/threonine kinase activity"/>
    <property type="evidence" value="ECO:0007669"/>
    <property type="project" value="UniProtKB-KW"/>
</dbReference>
<comment type="catalytic activity">
    <reaction evidence="10">
        <text>L-seryl-[protein] + ATP = O-phospho-L-seryl-[protein] + ADP + H(+)</text>
        <dbReference type="Rhea" id="RHEA:17989"/>
        <dbReference type="Rhea" id="RHEA-COMP:9863"/>
        <dbReference type="Rhea" id="RHEA-COMP:11604"/>
        <dbReference type="ChEBI" id="CHEBI:15378"/>
        <dbReference type="ChEBI" id="CHEBI:29999"/>
        <dbReference type="ChEBI" id="CHEBI:30616"/>
        <dbReference type="ChEBI" id="CHEBI:83421"/>
        <dbReference type="ChEBI" id="CHEBI:456216"/>
        <dbReference type="EC" id="2.7.11.1"/>
    </reaction>
</comment>
<dbReference type="InterPro" id="IPR032675">
    <property type="entry name" value="LRR_dom_sf"/>
</dbReference>
<accession>A0A7J7JIZ2</accession>
<dbReference type="OrthoDB" id="10252328at2759"/>
<keyword evidence="8 11" id="KW-0067">ATP-binding</keyword>
<keyword evidence="3" id="KW-0433">Leucine-rich repeat</keyword>
<dbReference type="Pfam" id="PF08477">
    <property type="entry name" value="Roc"/>
    <property type="match status" value="1"/>
</dbReference>
<dbReference type="Gene3D" id="3.30.200.20">
    <property type="entry name" value="Phosphorylase Kinase, domain 1"/>
    <property type="match status" value="1"/>
</dbReference>
<dbReference type="InterPro" id="IPR036322">
    <property type="entry name" value="WD40_repeat_dom_sf"/>
</dbReference>
<keyword evidence="4" id="KW-0808">Transferase</keyword>
<dbReference type="PROSITE" id="PS50011">
    <property type="entry name" value="PROTEIN_KINASE_DOM"/>
    <property type="match status" value="1"/>
</dbReference>
<evidence type="ECO:0000256" key="2">
    <source>
        <dbReference type="ARBA" id="ARBA00022527"/>
    </source>
</evidence>
<dbReference type="PROSITE" id="PS51424">
    <property type="entry name" value="ROC"/>
    <property type="match status" value="1"/>
</dbReference>
<evidence type="ECO:0000259" key="13">
    <source>
        <dbReference type="PROSITE" id="PS50011"/>
    </source>
</evidence>
<dbReference type="PROSITE" id="PS00107">
    <property type="entry name" value="PROTEIN_KINASE_ATP"/>
    <property type="match status" value="1"/>
</dbReference>
<dbReference type="PROSITE" id="PS51450">
    <property type="entry name" value="LRR"/>
    <property type="match status" value="1"/>
</dbReference>
<reference evidence="15" key="1">
    <citation type="submission" date="2020-06" db="EMBL/GenBank/DDBJ databases">
        <title>Draft genome of Bugula neritina, a colonial animal packing powerful symbionts and potential medicines.</title>
        <authorList>
            <person name="Rayko M."/>
        </authorList>
    </citation>
    <scope>NUCLEOTIDE SEQUENCE [LARGE SCALE GENOMIC DNA]</scope>
    <source>
        <strain evidence="15">Kwan_BN1</strain>
    </source>
</reference>
<dbReference type="Gene3D" id="3.80.10.10">
    <property type="entry name" value="Ribonuclease Inhibitor"/>
    <property type="match status" value="1"/>
</dbReference>
<gene>
    <name evidence="15" type="ORF">EB796_015446</name>
</gene>
<feature type="domain" description="Protein kinase" evidence="13">
    <location>
        <begin position="1012"/>
        <end position="1317"/>
    </location>
</feature>
<evidence type="ECO:0000256" key="8">
    <source>
        <dbReference type="ARBA" id="ARBA00022840"/>
    </source>
</evidence>
<organism evidence="15 16">
    <name type="scientific">Bugula neritina</name>
    <name type="common">Brown bryozoan</name>
    <name type="synonym">Sertularia neritina</name>
    <dbReference type="NCBI Taxonomy" id="10212"/>
    <lineage>
        <taxon>Eukaryota</taxon>
        <taxon>Metazoa</taxon>
        <taxon>Spiralia</taxon>
        <taxon>Lophotrochozoa</taxon>
        <taxon>Bryozoa</taxon>
        <taxon>Gymnolaemata</taxon>
        <taxon>Cheilostomatida</taxon>
        <taxon>Flustrina</taxon>
        <taxon>Buguloidea</taxon>
        <taxon>Bugulidae</taxon>
        <taxon>Bugula</taxon>
    </lineage>
</organism>
<dbReference type="InterPro" id="IPR020859">
    <property type="entry name" value="ROC"/>
</dbReference>
<dbReference type="EC" id="2.7.11.1" evidence="1"/>
<comment type="caution">
    <text evidence="15">The sequence shown here is derived from an EMBL/GenBank/DDBJ whole genome shotgun (WGS) entry which is preliminary data.</text>
</comment>
<feature type="domain" description="Roc" evidence="14">
    <location>
        <begin position="232"/>
        <end position="445"/>
    </location>
</feature>
<dbReference type="Pfam" id="PF00069">
    <property type="entry name" value="Pkinase"/>
    <property type="match status" value="1"/>
</dbReference>
<evidence type="ECO:0000256" key="6">
    <source>
        <dbReference type="ARBA" id="ARBA00022741"/>
    </source>
</evidence>
<evidence type="ECO:0000256" key="9">
    <source>
        <dbReference type="ARBA" id="ARBA00047899"/>
    </source>
</evidence>
<dbReference type="SUPFAM" id="SSF50978">
    <property type="entry name" value="WD40 repeat-like"/>
    <property type="match status" value="1"/>
</dbReference>
<dbReference type="InterPro" id="IPR003591">
    <property type="entry name" value="Leu-rich_rpt_typical-subtyp"/>
</dbReference>